<dbReference type="PANTHER" id="PTHR35277">
    <property type="entry name" value="OS09G0363700 PROTEIN"/>
    <property type="match status" value="1"/>
</dbReference>
<feature type="region of interest" description="Disordered" evidence="1">
    <location>
        <begin position="35"/>
        <end position="68"/>
    </location>
</feature>
<dbReference type="PANTHER" id="PTHR35277:SF10">
    <property type="entry name" value="OS09G0363700 PROTEIN"/>
    <property type="match status" value="1"/>
</dbReference>
<dbReference type="EMBL" id="JACGWK010000001">
    <property type="protein sequence ID" value="KAL0380542.1"/>
    <property type="molecule type" value="Genomic_DNA"/>
</dbReference>
<proteinExistence type="predicted"/>
<protein>
    <submittedName>
        <fullName evidence="2">Uncharacterized protein</fullName>
    </submittedName>
</protein>
<sequence>MEQVFEVGFGVHVVFFYLWIDKGIKSANLTNRAEEEKEGVILHSGKSPRHHKETHGTSDDIDQSTPIDEVKGPSVFHRVKEEIEAVVEAVLPKK</sequence>
<comment type="caution">
    <text evidence="2">The sequence shown here is derived from an EMBL/GenBank/DDBJ whole genome shotgun (WGS) entry which is preliminary data.</text>
</comment>
<evidence type="ECO:0000256" key="1">
    <source>
        <dbReference type="SAM" id="MobiDB-lite"/>
    </source>
</evidence>
<reference evidence="2" key="2">
    <citation type="journal article" date="2024" name="Plant">
        <title>Genomic evolution and insights into agronomic trait innovations of Sesamum species.</title>
        <authorList>
            <person name="Miao H."/>
            <person name="Wang L."/>
            <person name="Qu L."/>
            <person name="Liu H."/>
            <person name="Sun Y."/>
            <person name="Le M."/>
            <person name="Wang Q."/>
            <person name="Wei S."/>
            <person name="Zheng Y."/>
            <person name="Lin W."/>
            <person name="Duan Y."/>
            <person name="Cao H."/>
            <person name="Xiong S."/>
            <person name="Wang X."/>
            <person name="Wei L."/>
            <person name="Li C."/>
            <person name="Ma Q."/>
            <person name="Ju M."/>
            <person name="Zhao R."/>
            <person name="Li G."/>
            <person name="Mu C."/>
            <person name="Tian Q."/>
            <person name="Mei H."/>
            <person name="Zhang T."/>
            <person name="Gao T."/>
            <person name="Zhang H."/>
        </authorList>
    </citation>
    <scope>NUCLEOTIDE SEQUENCE</scope>
    <source>
        <strain evidence="2">G01</strain>
    </source>
</reference>
<reference evidence="2" key="1">
    <citation type="submission" date="2020-06" db="EMBL/GenBank/DDBJ databases">
        <authorList>
            <person name="Li T."/>
            <person name="Hu X."/>
            <person name="Zhang T."/>
            <person name="Song X."/>
            <person name="Zhang H."/>
            <person name="Dai N."/>
            <person name="Sheng W."/>
            <person name="Hou X."/>
            <person name="Wei L."/>
        </authorList>
    </citation>
    <scope>NUCLEOTIDE SEQUENCE</scope>
    <source>
        <strain evidence="2">G01</strain>
        <tissue evidence="2">Leaf</tissue>
    </source>
</reference>
<organism evidence="2">
    <name type="scientific">Sesamum angustifolium</name>
    <dbReference type="NCBI Taxonomy" id="2727405"/>
    <lineage>
        <taxon>Eukaryota</taxon>
        <taxon>Viridiplantae</taxon>
        <taxon>Streptophyta</taxon>
        <taxon>Embryophyta</taxon>
        <taxon>Tracheophyta</taxon>
        <taxon>Spermatophyta</taxon>
        <taxon>Magnoliopsida</taxon>
        <taxon>eudicotyledons</taxon>
        <taxon>Gunneridae</taxon>
        <taxon>Pentapetalae</taxon>
        <taxon>asterids</taxon>
        <taxon>lamiids</taxon>
        <taxon>Lamiales</taxon>
        <taxon>Pedaliaceae</taxon>
        <taxon>Sesamum</taxon>
    </lineage>
</organism>
<dbReference type="AlphaFoldDB" id="A0AAW2RKC0"/>
<name>A0AAW2RKC0_9LAMI</name>
<gene>
    <name evidence="2" type="ORF">Sangu_0118500</name>
</gene>
<accession>A0AAW2RKC0</accession>
<evidence type="ECO:0000313" key="2">
    <source>
        <dbReference type="EMBL" id="KAL0380542.1"/>
    </source>
</evidence>